<keyword evidence="1" id="KW-0472">Membrane</keyword>
<keyword evidence="3" id="KW-1185">Reference proteome</keyword>
<dbReference type="AlphaFoldDB" id="A0A0V1F3W1"/>
<accession>A0A0V1F3W1</accession>
<keyword evidence="1" id="KW-0812">Transmembrane</keyword>
<proteinExistence type="predicted"/>
<gene>
    <name evidence="2" type="ORF">T11_580</name>
</gene>
<evidence type="ECO:0000313" key="3">
    <source>
        <dbReference type="Proteomes" id="UP000055024"/>
    </source>
</evidence>
<evidence type="ECO:0000313" key="2">
    <source>
        <dbReference type="EMBL" id="KRY80740.1"/>
    </source>
</evidence>
<name>A0A0V1F3W1_9BILA</name>
<protein>
    <submittedName>
        <fullName evidence="2">Uncharacterized protein</fullName>
    </submittedName>
</protein>
<evidence type="ECO:0000256" key="1">
    <source>
        <dbReference type="SAM" id="Phobius"/>
    </source>
</evidence>
<sequence>MISFASVGTVRYCFLVYQTLLALELSFFSYCGWLSLKYRFYGIGR</sequence>
<comment type="caution">
    <text evidence="2">The sequence shown here is derived from an EMBL/GenBank/DDBJ whole genome shotgun (WGS) entry which is preliminary data.</text>
</comment>
<dbReference type="EMBL" id="JYDP01006612">
    <property type="protein sequence ID" value="KRY80740.1"/>
    <property type="molecule type" value="Genomic_DNA"/>
</dbReference>
<feature type="transmembrane region" description="Helical" evidence="1">
    <location>
        <begin position="15"/>
        <end position="36"/>
    </location>
</feature>
<keyword evidence="1" id="KW-1133">Transmembrane helix</keyword>
<dbReference type="Proteomes" id="UP000055024">
    <property type="component" value="Unassembled WGS sequence"/>
</dbReference>
<reference evidence="2 3" key="1">
    <citation type="submission" date="2015-01" db="EMBL/GenBank/DDBJ databases">
        <title>Evolution of Trichinella species and genotypes.</title>
        <authorList>
            <person name="Korhonen P.K."/>
            <person name="Edoardo P."/>
            <person name="Giuseppe L.R."/>
            <person name="Gasser R.B."/>
        </authorList>
    </citation>
    <scope>NUCLEOTIDE SEQUENCE [LARGE SCALE GENOMIC DNA]</scope>
    <source>
        <strain evidence="2">ISS1029</strain>
    </source>
</reference>
<organism evidence="2 3">
    <name type="scientific">Trichinella zimbabwensis</name>
    <dbReference type="NCBI Taxonomy" id="268475"/>
    <lineage>
        <taxon>Eukaryota</taxon>
        <taxon>Metazoa</taxon>
        <taxon>Ecdysozoa</taxon>
        <taxon>Nematoda</taxon>
        <taxon>Enoplea</taxon>
        <taxon>Dorylaimia</taxon>
        <taxon>Trichinellida</taxon>
        <taxon>Trichinellidae</taxon>
        <taxon>Trichinella</taxon>
    </lineage>
</organism>